<proteinExistence type="predicted"/>
<dbReference type="AlphaFoldDB" id="A0A4U8VS22"/>
<evidence type="ECO:0000313" key="2">
    <source>
        <dbReference type="Proteomes" id="UP000290439"/>
    </source>
</evidence>
<evidence type="ECO:0000313" key="1">
    <source>
        <dbReference type="EMBL" id="VFA96356.1"/>
    </source>
</evidence>
<dbReference type="SUPFAM" id="SSF53335">
    <property type="entry name" value="S-adenosyl-L-methionine-dependent methyltransferases"/>
    <property type="match status" value="1"/>
</dbReference>
<gene>
    <name evidence="1" type="ORF">NCTC10797_00105</name>
</gene>
<sequence>MVGKMSKRAAAAHREACALVQLRRELREDEKLFVLANFQESSHSGQSAEGAFFTPAGLARDMSIEVVGPRLIDLGAGIGRLGFACRDLWGRTNGEPDRELVCVERNPVFVQVGRKVLPEARWLCGDLLRVHLERMPLFDTAIANPPFGTVARSRDAPGYRGPRFEYHAITIAARVARHGVFLIPQSSAPFRYSGQPRMQYGCADAEYERFHTATAITLDPSCGIDTSGYHNDWHHPPVATEVVTCDFTTLAGARESSRPATTHSLAA</sequence>
<accession>A0A4U8VS22</accession>
<evidence type="ECO:0008006" key="3">
    <source>
        <dbReference type="Google" id="ProtNLM"/>
    </source>
</evidence>
<organism evidence="1 2">
    <name type="scientific">Nocardia cyriacigeorgica</name>
    <dbReference type="NCBI Taxonomy" id="135487"/>
    <lineage>
        <taxon>Bacteria</taxon>
        <taxon>Bacillati</taxon>
        <taxon>Actinomycetota</taxon>
        <taxon>Actinomycetes</taxon>
        <taxon>Mycobacteriales</taxon>
        <taxon>Nocardiaceae</taxon>
        <taxon>Nocardia</taxon>
    </lineage>
</organism>
<dbReference type="EMBL" id="LR215973">
    <property type="protein sequence ID" value="VFA96356.1"/>
    <property type="molecule type" value="Genomic_DNA"/>
</dbReference>
<dbReference type="InterPro" id="IPR029063">
    <property type="entry name" value="SAM-dependent_MTases_sf"/>
</dbReference>
<dbReference type="Gene3D" id="3.40.50.150">
    <property type="entry name" value="Vaccinia Virus protein VP39"/>
    <property type="match status" value="1"/>
</dbReference>
<dbReference type="Proteomes" id="UP000290439">
    <property type="component" value="Chromosome"/>
</dbReference>
<protein>
    <recommendedName>
        <fullName evidence="3">Methyltransferase</fullName>
    </recommendedName>
</protein>
<dbReference type="RefSeq" id="WP_130915554.1">
    <property type="nucleotide sequence ID" value="NZ_LR215973.1"/>
</dbReference>
<dbReference type="CDD" id="cd02440">
    <property type="entry name" value="AdoMet_MTases"/>
    <property type="match status" value="1"/>
</dbReference>
<name>A0A4U8VS22_9NOCA</name>
<reference evidence="1 2" key="1">
    <citation type="submission" date="2019-02" db="EMBL/GenBank/DDBJ databases">
        <authorList>
            <consortium name="Pathogen Informatics"/>
        </authorList>
    </citation>
    <scope>NUCLEOTIDE SEQUENCE [LARGE SCALE GENOMIC DNA]</scope>
    <source>
        <strain evidence="1 2">3012STDY6756504</strain>
    </source>
</reference>